<organism evidence="1">
    <name type="scientific">Arundo donax</name>
    <name type="common">Giant reed</name>
    <name type="synonym">Donax arundinaceus</name>
    <dbReference type="NCBI Taxonomy" id="35708"/>
    <lineage>
        <taxon>Eukaryota</taxon>
        <taxon>Viridiplantae</taxon>
        <taxon>Streptophyta</taxon>
        <taxon>Embryophyta</taxon>
        <taxon>Tracheophyta</taxon>
        <taxon>Spermatophyta</taxon>
        <taxon>Magnoliopsida</taxon>
        <taxon>Liliopsida</taxon>
        <taxon>Poales</taxon>
        <taxon>Poaceae</taxon>
        <taxon>PACMAD clade</taxon>
        <taxon>Arundinoideae</taxon>
        <taxon>Arundineae</taxon>
        <taxon>Arundo</taxon>
    </lineage>
</organism>
<sequence length="72" mass="8465">MLVLLHTLEFRFVHYGLCFSAGFTFSLHPHGNAKLRYDQLCAFEPFLAVNCMLVLISRWCNWECLKYPQPVK</sequence>
<dbReference type="AlphaFoldDB" id="A0A0A8YSA7"/>
<accession>A0A0A8YSA7</accession>
<reference evidence="1" key="2">
    <citation type="journal article" date="2015" name="Data Brief">
        <title>Shoot transcriptome of the giant reed, Arundo donax.</title>
        <authorList>
            <person name="Barrero R.A."/>
            <person name="Guerrero F.D."/>
            <person name="Moolhuijzen P."/>
            <person name="Goolsby J.A."/>
            <person name="Tidwell J."/>
            <person name="Bellgard S.E."/>
            <person name="Bellgard M.I."/>
        </authorList>
    </citation>
    <scope>NUCLEOTIDE SEQUENCE</scope>
    <source>
        <tissue evidence="1">Shoot tissue taken approximately 20 cm above the soil surface</tissue>
    </source>
</reference>
<proteinExistence type="predicted"/>
<reference evidence="1" key="1">
    <citation type="submission" date="2014-09" db="EMBL/GenBank/DDBJ databases">
        <authorList>
            <person name="Magalhaes I.L.F."/>
            <person name="Oliveira U."/>
            <person name="Santos F.R."/>
            <person name="Vidigal T.H.D.A."/>
            <person name="Brescovit A.D."/>
            <person name="Santos A.J."/>
        </authorList>
    </citation>
    <scope>NUCLEOTIDE SEQUENCE</scope>
    <source>
        <tissue evidence="1">Shoot tissue taken approximately 20 cm above the soil surface</tissue>
    </source>
</reference>
<name>A0A0A8YSA7_ARUDO</name>
<evidence type="ECO:0000313" key="1">
    <source>
        <dbReference type="EMBL" id="JAD29341.1"/>
    </source>
</evidence>
<dbReference type="EMBL" id="GBRH01268554">
    <property type="protein sequence ID" value="JAD29341.1"/>
    <property type="molecule type" value="Transcribed_RNA"/>
</dbReference>
<protein>
    <submittedName>
        <fullName evidence="1">Uncharacterized protein</fullName>
    </submittedName>
</protein>